<evidence type="ECO:0000256" key="1">
    <source>
        <dbReference type="ARBA" id="ARBA00004123"/>
    </source>
</evidence>
<feature type="domain" description="C2H2-type" evidence="10">
    <location>
        <begin position="431"/>
        <end position="458"/>
    </location>
</feature>
<evidence type="ECO:0000256" key="9">
    <source>
        <dbReference type="PROSITE-ProRule" id="PRU00042"/>
    </source>
</evidence>
<feature type="domain" description="C2H2-type" evidence="10">
    <location>
        <begin position="295"/>
        <end position="323"/>
    </location>
</feature>
<keyword evidence="2" id="KW-0479">Metal-binding</keyword>
<keyword evidence="6" id="KW-0805">Transcription regulation</keyword>
<evidence type="ECO:0000313" key="11">
    <source>
        <dbReference type="EMBL" id="KAL3284856.1"/>
    </source>
</evidence>
<sequence>MFIFVENTRNAQLHINELYKVVFGKYDEVDNNSLSIDETGTVCENTCEKEPAIVNTFKNEFKVISRVYKELCEVLVENKKQIKKARKMLVITSKRQKANANNSDVKQSCTDSVLHDKDISNNTTSDIKEHTTETYPTIEIFELSNNTVDENLQELTTSDFDNVIIKIDGQTSRIGEEKKIRCFECFQSFESEAKLIQHCRESSHVSGELYKCDICSATFDVRYKHTKHVMNHGQGRICEICGAQVKAYNMKRHLKEVHYCNKEHICQYCGNSFMQNSVLQNHIAKRHFNKETNKSLCFLCGRTFKVLALLNDHLNRKHASEDLESKMYSCEVCKKYFICRDSLKLHMRFHNSGGISTKRKSENKTAKTRKIYKYKRKCHICMKMFSAPGFKSHMMIHLNIKPFKCSVCLKYFRQKQQLKSHMNIHLNLKPYQCQYCKKHFRQLTNLHVHVRLHTGETPYKCTYCDKGFSHLSAMKKHREIHFKKKRYIEKKQWNNPRKFKPKYAEDSDSE</sequence>
<evidence type="ECO:0000256" key="7">
    <source>
        <dbReference type="ARBA" id="ARBA00023163"/>
    </source>
</evidence>
<dbReference type="PROSITE" id="PS50157">
    <property type="entry name" value="ZINC_FINGER_C2H2_2"/>
    <property type="match status" value="7"/>
</dbReference>
<dbReference type="FunFam" id="3.30.160.60:FF:000624">
    <property type="entry name" value="zinc finger protein 697"/>
    <property type="match status" value="1"/>
</dbReference>
<organism evidence="11 12">
    <name type="scientific">Cryptolaemus montrouzieri</name>
    <dbReference type="NCBI Taxonomy" id="559131"/>
    <lineage>
        <taxon>Eukaryota</taxon>
        <taxon>Metazoa</taxon>
        <taxon>Ecdysozoa</taxon>
        <taxon>Arthropoda</taxon>
        <taxon>Hexapoda</taxon>
        <taxon>Insecta</taxon>
        <taxon>Pterygota</taxon>
        <taxon>Neoptera</taxon>
        <taxon>Endopterygota</taxon>
        <taxon>Coleoptera</taxon>
        <taxon>Polyphaga</taxon>
        <taxon>Cucujiformia</taxon>
        <taxon>Coccinelloidea</taxon>
        <taxon>Coccinellidae</taxon>
        <taxon>Scymninae</taxon>
        <taxon>Scymnini</taxon>
        <taxon>Cryptolaemus</taxon>
    </lineage>
</organism>
<dbReference type="Proteomes" id="UP001516400">
    <property type="component" value="Unassembled WGS sequence"/>
</dbReference>
<dbReference type="Pfam" id="PF00096">
    <property type="entry name" value="zf-C2H2"/>
    <property type="match status" value="3"/>
</dbReference>
<keyword evidence="8" id="KW-0539">Nucleus</keyword>
<dbReference type="SMART" id="SM00355">
    <property type="entry name" value="ZnF_C2H2"/>
    <property type="match status" value="10"/>
</dbReference>
<protein>
    <recommendedName>
        <fullName evidence="10">C2H2-type domain-containing protein</fullName>
    </recommendedName>
</protein>
<dbReference type="InterPro" id="IPR013087">
    <property type="entry name" value="Znf_C2H2_type"/>
</dbReference>
<dbReference type="GO" id="GO:0008270">
    <property type="term" value="F:zinc ion binding"/>
    <property type="evidence" value="ECO:0007669"/>
    <property type="project" value="UniProtKB-KW"/>
</dbReference>
<evidence type="ECO:0000256" key="6">
    <source>
        <dbReference type="ARBA" id="ARBA00023015"/>
    </source>
</evidence>
<feature type="domain" description="C2H2-type" evidence="10">
    <location>
        <begin position="403"/>
        <end position="430"/>
    </location>
</feature>
<dbReference type="SUPFAM" id="SSF57667">
    <property type="entry name" value="beta-beta-alpha zinc fingers"/>
    <property type="match status" value="5"/>
</dbReference>
<dbReference type="Gene3D" id="3.30.160.60">
    <property type="entry name" value="Classic Zinc Finger"/>
    <property type="match status" value="6"/>
</dbReference>
<evidence type="ECO:0000256" key="2">
    <source>
        <dbReference type="ARBA" id="ARBA00022723"/>
    </source>
</evidence>
<feature type="domain" description="C2H2-type" evidence="10">
    <location>
        <begin position="264"/>
        <end position="292"/>
    </location>
</feature>
<name>A0ABD2P1Y1_9CUCU</name>
<evidence type="ECO:0000313" key="12">
    <source>
        <dbReference type="Proteomes" id="UP001516400"/>
    </source>
</evidence>
<dbReference type="PROSITE" id="PS00028">
    <property type="entry name" value="ZINC_FINGER_C2H2_1"/>
    <property type="match status" value="8"/>
</dbReference>
<dbReference type="GO" id="GO:0005634">
    <property type="term" value="C:nucleus"/>
    <property type="evidence" value="ECO:0007669"/>
    <property type="project" value="UniProtKB-SubCell"/>
</dbReference>
<dbReference type="FunFam" id="3.30.160.60:FF:000060">
    <property type="entry name" value="zinc finger protein 436"/>
    <property type="match status" value="1"/>
</dbReference>
<dbReference type="EMBL" id="JABFTP020000165">
    <property type="protein sequence ID" value="KAL3284856.1"/>
    <property type="molecule type" value="Genomic_DNA"/>
</dbReference>
<keyword evidence="7" id="KW-0804">Transcription</keyword>
<reference evidence="11 12" key="1">
    <citation type="journal article" date="2021" name="BMC Biol.">
        <title>Horizontally acquired antibacterial genes associated with adaptive radiation of ladybird beetles.</title>
        <authorList>
            <person name="Li H.S."/>
            <person name="Tang X.F."/>
            <person name="Huang Y.H."/>
            <person name="Xu Z.Y."/>
            <person name="Chen M.L."/>
            <person name="Du X.Y."/>
            <person name="Qiu B.Y."/>
            <person name="Chen P.T."/>
            <person name="Zhang W."/>
            <person name="Slipinski A."/>
            <person name="Escalona H.E."/>
            <person name="Waterhouse R.M."/>
            <person name="Zwick A."/>
            <person name="Pang H."/>
        </authorList>
    </citation>
    <scope>NUCLEOTIDE SEQUENCE [LARGE SCALE GENOMIC DNA]</scope>
    <source>
        <strain evidence="11">SYSU2018</strain>
    </source>
</reference>
<gene>
    <name evidence="11" type="ORF">HHI36_018995</name>
</gene>
<evidence type="ECO:0000256" key="4">
    <source>
        <dbReference type="ARBA" id="ARBA00022771"/>
    </source>
</evidence>
<dbReference type="AlphaFoldDB" id="A0ABD2P1Y1"/>
<comment type="subcellular location">
    <subcellularLocation>
        <location evidence="1">Nucleus</location>
    </subcellularLocation>
</comment>
<proteinExistence type="predicted"/>
<dbReference type="FunFam" id="3.30.160.60:FF:000557">
    <property type="entry name" value="zinc finger and SCAN domain-containing protein 29"/>
    <property type="match status" value="1"/>
</dbReference>
<comment type="caution">
    <text evidence="11">The sequence shown here is derived from an EMBL/GenBank/DDBJ whole genome shotgun (WGS) entry which is preliminary data.</text>
</comment>
<evidence type="ECO:0000256" key="5">
    <source>
        <dbReference type="ARBA" id="ARBA00022833"/>
    </source>
</evidence>
<keyword evidence="3" id="KW-0677">Repeat</keyword>
<keyword evidence="5" id="KW-0862">Zinc</keyword>
<feature type="domain" description="C2H2-type" evidence="10">
    <location>
        <begin position="328"/>
        <end position="350"/>
    </location>
</feature>
<feature type="domain" description="C2H2-type" evidence="10">
    <location>
        <begin position="459"/>
        <end position="486"/>
    </location>
</feature>
<dbReference type="PANTHER" id="PTHR24379">
    <property type="entry name" value="KRAB AND ZINC FINGER DOMAIN-CONTAINING"/>
    <property type="match status" value="1"/>
</dbReference>
<keyword evidence="4 9" id="KW-0863">Zinc-finger</keyword>
<feature type="domain" description="C2H2-type" evidence="10">
    <location>
        <begin position="180"/>
        <end position="209"/>
    </location>
</feature>
<accession>A0ABD2P1Y1</accession>
<dbReference type="InterPro" id="IPR036236">
    <property type="entry name" value="Znf_C2H2_sf"/>
</dbReference>
<keyword evidence="12" id="KW-1185">Reference proteome</keyword>
<evidence type="ECO:0000256" key="8">
    <source>
        <dbReference type="ARBA" id="ARBA00023242"/>
    </source>
</evidence>
<evidence type="ECO:0000256" key="3">
    <source>
        <dbReference type="ARBA" id="ARBA00022737"/>
    </source>
</evidence>
<evidence type="ECO:0000259" key="10">
    <source>
        <dbReference type="PROSITE" id="PS50157"/>
    </source>
</evidence>
<dbReference type="PANTHER" id="PTHR24379:SF121">
    <property type="entry name" value="C2H2-TYPE DOMAIN-CONTAINING PROTEIN"/>
    <property type="match status" value="1"/>
</dbReference>